<keyword evidence="3" id="KW-1185">Reference proteome</keyword>
<dbReference type="PANTHER" id="PTHR28674:SF1">
    <property type="entry name" value="NOP PROTEIN CHAPERONE 1"/>
    <property type="match status" value="1"/>
</dbReference>
<dbReference type="Proteomes" id="UP000054166">
    <property type="component" value="Unassembled WGS sequence"/>
</dbReference>
<feature type="compositionally biased region" description="Acidic residues" evidence="1">
    <location>
        <begin position="148"/>
        <end position="159"/>
    </location>
</feature>
<protein>
    <submittedName>
        <fullName evidence="2">Uncharacterized protein</fullName>
    </submittedName>
</protein>
<dbReference type="AlphaFoldDB" id="A0A0C3BIE8"/>
<reference evidence="2 3" key="1">
    <citation type="submission" date="2014-04" db="EMBL/GenBank/DDBJ databases">
        <authorList>
            <consortium name="DOE Joint Genome Institute"/>
            <person name="Kuo A."/>
            <person name="Tarkka M."/>
            <person name="Buscot F."/>
            <person name="Kohler A."/>
            <person name="Nagy L.G."/>
            <person name="Floudas D."/>
            <person name="Copeland A."/>
            <person name="Barry K.W."/>
            <person name="Cichocki N."/>
            <person name="Veneault-Fourrey C."/>
            <person name="LaButti K."/>
            <person name="Lindquist E.A."/>
            <person name="Lipzen A."/>
            <person name="Lundell T."/>
            <person name="Morin E."/>
            <person name="Murat C."/>
            <person name="Sun H."/>
            <person name="Tunlid A."/>
            <person name="Henrissat B."/>
            <person name="Grigoriev I.V."/>
            <person name="Hibbett D.S."/>
            <person name="Martin F."/>
            <person name="Nordberg H.P."/>
            <person name="Cantor M.N."/>
            <person name="Hua S.X."/>
        </authorList>
    </citation>
    <scope>NUCLEOTIDE SEQUENCE [LARGE SCALE GENOMIC DNA]</scope>
    <source>
        <strain evidence="2 3">F 1598</strain>
    </source>
</reference>
<dbReference type="HOGENOM" id="CLU_108136_0_0_1"/>
<dbReference type="PANTHER" id="PTHR28674">
    <property type="entry name" value="SIMILAR TO DNA SEGMENT, CHR 10, WAYNE STATE UNIVERSITY 102,-EXPRESSED"/>
    <property type="match status" value="1"/>
</dbReference>
<evidence type="ECO:0000313" key="3">
    <source>
        <dbReference type="Proteomes" id="UP000054166"/>
    </source>
</evidence>
<dbReference type="Pfam" id="PF15370">
    <property type="entry name" value="NOPCHAP1"/>
    <property type="match status" value="1"/>
</dbReference>
<evidence type="ECO:0000313" key="2">
    <source>
        <dbReference type="EMBL" id="KIM77102.1"/>
    </source>
</evidence>
<evidence type="ECO:0000256" key="1">
    <source>
        <dbReference type="SAM" id="MobiDB-lite"/>
    </source>
</evidence>
<gene>
    <name evidence="2" type="ORF">PILCRDRAFT_825638</name>
</gene>
<dbReference type="EMBL" id="KN833028">
    <property type="protein sequence ID" value="KIM77102.1"/>
    <property type="molecule type" value="Genomic_DNA"/>
</dbReference>
<feature type="compositionally biased region" description="Low complexity" evidence="1">
    <location>
        <begin position="138"/>
        <end position="147"/>
    </location>
</feature>
<dbReference type="InParanoid" id="A0A0C3BIE8"/>
<sequence>MNGRPADAKGKAAETLEIEDEDARQDRLQNILQKLNTSSGYQQPKENKTFLDMGKKDVPMPEVTNQLLARVQAFLPQIEASNAILAQTDPMSLDIENVAETDNRYIEMNLGLGVFEDRNKPLHTDSGSGSSSEDEDYSSSASSSDSSDSVDDEDEDDYSFDIMPSVASRPIKPLPKRMQPQPKILELSDHPSTS</sequence>
<organism evidence="2 3">
    <name type="scientific">Piloderma croceum (strain F 1598)</name>
    <dbReference type="NCBI Taxonomy" id="765440"/>
    <lineage>
        <taxon>Eukaryota</taxon>
        <taxon>Fungi</taxon>
        <taxon>Dikarya</taxon>
        <taxon>Basidiomycota</taxon>
        <taxon>Agaricomycotina</taxon>
        <taxon>Agaricomycetes</taxon>
        <taxon>Agaricomycetidae</taxon>
        <taxon>Atheliales</taxon>
        <taxon>Atheliaceae</taxon>
        <taxon>Piloderma</taxon>
    </lineage>
</organism>
<feature type="region of interest" description="Disordered" evidence="1">
    <location>
        <begin position="117"/>
        <end position="194"/>
    </location>
</feature>
<dbReference type="InterPro" id="IPR027921">
    <property type="entry name" value="NOPCHAP1"/>
</dbReference>
<dbReference type="GO" id="GO:0000492">
    <property type="term" value="P:box C/D snoRNP assembly"/>
    <property type="evidence" value="ECO:0007669"/>
    <property type="project" value="InterPro"/>
</dbReference>
<dbReference type="STRING" id="765440.A0A0C3BIE8"/>
<accession>A0A0C3BIE8</accession>
<dbReference type="GO" id="GO:0062064">
    <property type="term" value="F:box C/D methylation guide snoRNP complex binding"/>
    <property type="evidence" value="ECO:0007669"/>
    <property type="project" value="TreeGrafter"/>
</dbReference>
<proteinExistence type="predicted"/>
<name>A0A0C3BIE8_PILCF</name>
<reference evidence="3" key="2">
    <citation type="submission" date="2015-01" db="EMBL/GenBank/DDBJ databases">
        <title>Evolutionary Origins and Diversification of the Mycorrhizal Mutualists.</title>
        <authorList>
            <consortium name="DOE Joint Genome Institute"/>
            <consortium name="Mycorrhizal Genomics Consortium"/>
            <person name="Kohler A."/>
            <person name="Kuo A."/>
            <person name="Nagy L.G."/>
            <person name="Floudas D."/>
            <person name="Copeland A."/>
            <person name="Barry K.W."/>
            <person name="Cichocki N."/>
            <person name="Veneault-Fourrey C."/>
            <person name="LaButti K."/>
            <person name="Lindquist E.A."/>
            <person name="Lipzen A."/>
            <person name="Lundell T."/>
            <person name="Morin E."/>
            <person name="Murat C."/>
            <person name="Riley R."/>
            <person name="Ohm R."/>
            <person name="Sun H."/>
            <person name="Tunlid A."/>
            <person name="Henrissat B."/>
            <person name="Grigoriev I.V."/>
            <person name="Hibbett D.S."/>
            <person name="Martin F."/>
        </authorList>
    </citation>
    <scope>NUCLEOTIDE SEQUENCE [LARGE SCALE GENOMIC DNA]</scope>
    <source>
        <strain evidence="3">F 1598</strain>
    </source>
</reference>
<dbReference type="OrthoDB" id="1112980at2759"/>